<keyword evidence="1" id="KW-0812">Transmembrane</keyword>
<dbReference type="EMBL" id="CP141882">
    <property type="protein sequence ID" value="WRT65158.1"/>
    <property type="molecule type" value="Genomic_DNA"/>
</dbReference>
<dbReference type="Proteomes" id="UP001329825">
    <property type="component" value="Chromosome 2"/>
</dbReference>
<accession>A0ABZ1CUE1</accession>
<gene>
    <name evidence="2" type="ORF">IL334_002101</name>
</gene>
<keyword evidence="3" id="KW-1185">Reference proteome</keyword>
<organism evidence="2 3">
    <name type="scientific">Kwoniella shivajii</name>
    <dbReference type="NCBI Taxonomy" id="564305"/>
    <lineage>
        <taxon>Eukaryota</taxon>
        <taxon>Fungi</taxon>
        <taxon>Dikarya</taxon>
        <taxon>Basidiomycota</taxon>
        <taxon>Agaricomycotina</taxon>
        <taxon>Tremellomycetes</taxon>
        <taxon>Tremellales</taxon>
        <taxon>Cryptococcaceae</taxon>
        <taxon>Kwoniella</taxon>
    </lineage>
</organism>
<dbReference type="PANTHER" id="PTHR34205:SF2">
    <property type="entry name" value="DUF962 DOMAIN-CONTAINING PROTEIN"/>
    <property type="match status" value="1"/>
</dbReference>
<evidence type="ECO:0000313" key="3">
    <source>
        <dbReference type="Proteomes" id="UP001329825"/>
    </source>
</evidence>
<reference evidence="2 3" key="1">
    <citation type="submission" date="2024-01" db="EMBL/GenBank/DDBJ databases">
        <title>Comparative genomics of Cryptococcus and Kwoniella reveals pathogenesis evolution and contrasting modes of karyotype evolution via chromosome fusion or intercentromeric recombination.</title>
        <authorList>
            <person name="Coelho M.A."/>
            <person name="David-Palma M."/>
            <person name="Shea T."/>
            <person name="Bowers K."/>
            <person name="McGinley-Smith S."/>
            <person name="Mohammad A.W."/>
            <person name="Gnirke A."/>
            <person name="Yurkov A.M."/>
            <person name="Nowrousian M."/>
            <person name="Sun S."/>
            <person name="Cuomo C.A."/>
            <person name="Heitman J."/>
        </authorList>
    </citation>
    <scope>NUCLEOTIDE SEQUENCE [LARGE SCALE GENOMIC DNA]</scope>
    <source>
        <strain evidence="2">CBS 11374</strain>
    </source>
</reference>
<dbReference type="InterPro" id="IPR009305">
    <property type="entry name" value="Mpo1-like"/>
</dbReference>
<proteinExistence type="predicted"/>
<evidence type="ECO:0000256" key="1">
    <source>
        <dbReference type="SAM" id="Phobius"/>
    </source>
</evidence>
<evidence type="ECO:0000313" key="2">
    <source>
        <dbReference type="EMBL" id="WRT65158.1"/>
    </source>
</evidence>
<dbReference type="PANTHER" id="PTHR34205">
    <property type="entry name" value="TRANSMEMBRANE PROTEIN"/>
    <property type="match status" value="1"/>
</dbReference>
<sequence length="179" mass="20079">MPSTKSLVNPTYTPMSLPPGGFKTFQSFYPFYLGEHSLPTTRRLHLIGTSIAVTSFTRVTLSLIPIVLTGLARSVPAPSKNNGINPLQPSHTGTGPGPFNNLKLSYQLAYYAMKFRFLDLTRSEAITWLAGGVVGAYAFAWISHFFVEKNKPATFKYPVWSLRGDLKMWWEVITLQRDF</sequence>
<protein>
    <submittedName>
        <fullName evidence="2">Uncharacterized protein</fullName>
    </submittedName>
</protein>
<dbReference type="RefSeq" id="XP_062789898.1">
    <property type="nucleotide sequence ID" value="XM_062933847.1"/>
</dbReference>
<name>A0ABZ1CUE1_9TREE</name>
<feature type="transmembrane region" description="Helical" evidence="1">
    <location>
        <begin position="125"/>
        <end position="147"/>
    </location>
</feature>
<keyword evidence="1" id="KW-0472">Membrane</keyword>
<dbReference type="GeneID" id="87954232"/>
<dbReference type="Pfam" id="PF06127">
    <property type="entry name" value="Mpo1-like"/>
    <property type="match status" value="1"/>
</dbReference>
<keyword evidence="1" id="KW-1133">Transmembrane helix</keyword>